<feature type="non-terminal residue" evidence="2">
    <location>
        <position position="103"/>
    </location>
</feature>
<feature type="compositionally biased region" description="Gly residues" evidence="1">
    <location>
        <begin position="39"/>
        <end position="49"/>
    </location>
</feature>
<gene>
    <name evidence="2" type="ORF">LYPA_23C001641</name>
</gene>
<evidence type="ECO:0000313" key="3">
    <source>
        <dbReference type="Proteomes" id="UP000386466"/>
    </source>
</evidence>
<dbReference type="EMBL" id="CAAGRJ010032245">
    <property type="protein sequence ID" value="VFV42638.1"/>
    <property type="molecule type" value="Genomic_DNA"/>
</dbReference>
<proteinExistence type="predicted"/>
<sequence>MPGSRRPKEGVLPSQIVPWNLYRWPWDHQGGSADRGWGTRPGGAPGCGKGPLPTPSARALECADHSPSLIPAQGPTGPAGGRSGQPGEAGPGWGAQAQPPEDP</sequence>
<feature type="region of interest" description="Disordered" evidence="1">
    <location>
        <begin position="27"/>
        <end position="103"/>
    </location>
</feature>
<evidence type="ECO:0000256" key="1">
    <source>
        <dbReference type="SAM" id="MobiDB-lite"/>
    </source>
</evidence>
<name>A0A485PE06_LYNPA</name>
<reference evidence="2 3" key="1">
    <citation type="submission" date="2019-01" db="EMBL/GenBank/DDBJ databases">
        <authorList>
            <person name="Alioto T."/>
            <person name="Alioto T."/>
        </authorList>
    </citation>
    <scope>NUCLEOTIDE SEQUENCE [LARGE SCALE GENOMIC DNA]</scope>
</reference>
<evidence type="ECO:0000313" key="2">
    <source>
        <dbReference type="EMBL" id="VFV42638.1"/>
    </source>
</evidence>
<dbReference type="Proteomes" id="UP000386466">
    <property type="component" value="Unassembled WGS sequence"/>
</dbReference>
<accession>A0A485PE06</accession>
<keyword evidence="3" id="KW-1185">Reference proteome</keyword>
<dbReference type="AlphaFoldDB" id="A0A485PE06"/>
<feature type="compositionally biased region" description="Gly residues" evidence="1">
    <location>
        <begin position="77"/>
        <end position="93"/>
    </location>
</feature>
<protein>
    <submittedName>
        <fullName evidence="2">Uncharacterized protein</fullName>
    </submittedName>
</protein>
<organism evidence="2 3">
    <name type="scientific">Lynx pardinus</name>
    <name type="common">Iberian lynx</name>
    <name type="synonym">Felis pardina</name>
    <dbReference type="NCBI Taxonomy" id="191816"/>
    <lineage>
        <taxon>Eukaryota</taxon>
        <taxon>Metazoa</taxon>
        <taxon>Chordata</taxon>
        <taxon>Craniata</taxon>
        <taxon>Vertebrata</taxon>
        <taxon>Euteleostomi</taxon>
        <taxon>Mammalia</taxon>
        <taxon>Eutheria</taxon>
        <taxon>Laurasiatheria</taxon>
        <taxon>Carnivora</taxon>
        <taxon>Feliformia</taxon>
        <taxon>Felidae</taxon>
        <taxon>Felinae</taxon>
        <taxon>Lynx</taxon>
    </lineage>
</organism>